<keyword evidence="4" id="KW-0597">Phosphoprotein</keyword>
<keyword evidence="7" id="KW-0418">Kinase</keyword>
<evidence type="ECO:0000256" key="7">
    <source>
        <dbReference type="ARBA" id="ARBA00022777"/>
    </source>
</evidence>
<evidence type="ECO:0000259" key="13">
    <source>
        <dbReference type="PROSITE" id="PS50885"/>
    </source>
</evidence>
<dbReference type="GO" id="GO:0000155">
    <property type="term" value="F:phosphorelay sensor kinase activity"/>
    <property type="evidence" value="ECO:0007669"/>
    <property type="project" value="InterPro"/>
</dbReference>
<reference evidence="14" key="1">
    <citation type="submission" date="2017-07" db="EMBL/GenBank/DDBJ databases">
        <title>The cable genome - Insights into the physiology and evolution of filamentous bacteria capable of sulfide oxidation via long distance electron transfer.</title>
        <authorList>
            <person name="Thorup C."/>
            <person name="Bjerg J.T."/>
            <person name="Schreiber L."/>
            <person name="Nielsen L.P."/>
            <person name="Kjeldsen K.U."/>
            <person name="Boesen T."/>
            <person name="Boggild A."/>
            <person name="Meysman F."/>
            <person name="Geelhoed J."/>
            <person name="Schramm A."/>
        </authorList>
    </citation>
    <scope>NUCLEOTIDE SEQUENCE [LARGE SCALE GENOMIC DNA]</scope>
    <source>
        <strain evidence="14">GS</strain>
    </source>
</reference>
<dbReference type="Gene3D" id="1.10.287.130">
    <property type="match status" value="1"/>
</dbReference>
<dbReference type="SMART" id="SM00387">
    <property type="entry name" value="HATPase_c"/>
    <property type="match status" value="1"/>
</dbReference>
<dbReference type="PRINTS" id="PR00344">
    <property type="entry name" value="BCTRLSENSOR"/>
</dbReference>
<name>A0A521FZ78_9BACT</name>
<dbReference type="SUPFAM" id="SSF47384">
    <property type="entry name" value="Homodimeric domain of signal transducing histidine kinase"/>
    <property type="match status" value="1"/>
</dbReference>
<evidence type="ECO:0000259" key="12">
    <source>
        <dbReference type="PROSITE" id="PS50109"/>
    </source>
</evidence>
<dbReference type="SMART" id="SM00304">
    <property type="entry name" value="HAMP"/>
    <property type="match status" value="1"/>
</dbReference>
<dbReference type="PANTHER" id="PTHR45436:SF15">
    <property type="entry name" value="SENSOR HISTIDINE KINASE CUSS"/>
    <property type="match status" value="1"/>
</dbReference>
<dbReference type="Pfam" id="PF00512">
    <property type="entry name" value="HisKA"/>
    <property type="match status" value="1"/>
</dbReference>
<evidence type="ECO:0000256" key="1">
    <source>
        <dbReference type="ARBA" id="ARBA00000085"/>
    </source>
</evidence>
<proteinExistence type="predicted"/>
<dbReference type="EC" id="2.7.13.3" evidence="3"/>
<evidence type="ECO:0000256" key="11">
    <source>
        <dbReference type="SAM" id="Phobius"/>
    </source>
</evidence>
<evidence type="ECO:0000256" key="9">
    <source>
        <dbReference type="ARBA" id="ARBA00023012"/>
    </source>
</evidence>
<dbReference type="InterPro" id="IPR003594">
    <property type="entry name" value="HATPase_dom"/>
</dbReference>
<evidence type="ECO:0000313" key="15">
    <source>
        <dbReference type="Proteomes" id="UP000316238"/>
    </source>
</evidence>
<keyword evidence="8 11" id="KW-1133">Transmembrane helix</keyword>
<evidence type="ECO:0000256" key="10">
    <source>
        <dbReference type="ARBA" id="ARBA00023136"/>
    </source>
</evidence>
<protein>
    <recommendedName>
        <fullName evidence="3">histidine kinase</fullName>
        <ecNumber evidence="3">2.7.13.3</ecNumber>
    </recommendedName>
</protein>
<dbReference type="EMBL" id="NQJD01000041">
    <property type="protein sequence ID" value="TAA74069.1"/>
    <property type="molecule type" value="Genomic_DNA"/>
</dbReference>
<dbReference type="Gene3D" id="3.30.565.10">
    <property type="entry name" value="Histidine kinase-like ATPase, C-terminal domain"/>
    <property type="match status" value="1"/>
</dbReference>
<dbReference type="Pfam" id="PF02518">
    <property type="entry name" value="HATPase_c"/>
    <property type="match status" value="1"/>
</dbReference>
<dbReference type="InterPro" id="IPR036890">
    <property type="entry name" value="HATPase_C_sf"/>
</dbReference>
<comment type="caution">
    <text evidence="14">The sequence shown here is derived from an EMBL/GenBank/DDBJ whole genome shotgun (WGS) entry which is preliminary data.</text>
</comment>
<gene>
    <name evidence="14" type="ORF">CDV28_14118</name>
</gene>
<evidence type="ECO:0000256" key="6">
    <source>
        <dbReference type="ARBA" id="ARBA00022692"/>
    </source>
</evidence>
<feature type="domain" description="Histidine kinase" evidence="12">
    <location>
        <begin position="250"/>
        <end position="466"/>
    </location>
</feature>
<dbReference type="InterPro" id="IPR003660">
    <property type="entry name" value="HAMP_dom"/>
</dbReference>
<dbReference type="Gene3D" id="6.10.340.10">
    <property type="match status" value="1"/>
</dbReference>
<comment type="subcellular location">
    <subcellularLocation>
        <location evidence="2">Membrane</location>
        <topology evidence="2">Multi-pass membrane protein</topology>
    </subcellularLocation>
</comment>
<keyword evidence="10 11" id="KW-0472">Membrane</keyword>
<evidence type="ECO:0000256" key="8">
    <source>
        <dbReference type="ARBA" id="ARBA00022989"/>
    </source>
</evidence>
<dbReference type="Proteomes" id="UP000316238">
    <property type="component" value="Unassembled WGS sequence"/>
</dbReference>
<evidence type="ECO:0000256" key="5">
    <source>
        <dbReference type="ARBA" id="ARBA00022679"/>
    </source>
</evidence>
<dbReference type="InterPro" id="IPR004358">
    <property type="entry name" value="Sig_transdc_His_kin-like_C"/>
</dbReference>
<dbReference type="Pfam" id="PF00672">
    <property type="entry name" value="HAMP"/>
    <property type="match status" value="1"/>
</dbReference>
<dbReference type="SUPFAM" id="SSF158472">
    <property type="entry name" value="HAMP domain-like"/>
    <property type="match status" value="1"/>
</dbReference>
<evidence type="ECO:0000256" key="4">
    <source>
        <dbReference type="ARBA" id="ARBA00022553"/>
    </source>
</evidence>
<dbReference type="InterPro" id="IPR050428">
    <property type="entry name" value="TCS_sensor_his_kinase"/>
</dbReference>
<dbReference type="CDD" id="cd00082">
    <property type="entry name" value="HisKA"/>
    <property type="match status" value="1"/>
</dbReference>
<dbReference type="GO" id="GO:0005886">
    <property type="term" value="C:plasma membrane"/>
    <property type="evidence" value="ECO:0007669"/>
    <property type="project" value="TreeGrafter"/>
</dbReference>
<dbReference type="SMART" id="SM00388">
    <property type="entry name" value="HisKA"/>
    <property type="match status" value="1"/>
</dbReference>
<evidence type="ECO:0000313" key="14">
    <source>
        <dbReference type="EMBL" id="TAA74069.1"/>
    </source>
</evidence>
<dbReference type="InterPro" id="IPR003661">
    <property type="entry name" value="HisK_dim/P_dom"/>
</dbReference>
<keyword evidence="5" id="KW-0808">Transferase</keyword>
<dbReference type="PROSITE" id="PS50885">
    <property type="entry name" value="HAMP"/>
    <property type="match status" value="1"/>
</dbReference>
<dbReference type="CDD" id="cd06225">
    <property type="entry name" value="HAMP"/>
    <property type="match status" value="1"/>
</dbReference>
<feature type="domain" description="HAMP" evidence="13">
    <location>
        <begin position="189"/>
        <end position="242"/>
    </location>
</feature>
<keyword evidence="6 11" id="KW-0812">Transmembrane</keyword>
<feature type="transmembrane region" description="Helical" evidence="11">
    <location>
        <begin position="165"/>
        <end position="188"/>
    </location>
</feature>
<evidence type="ECO:0000256" key="3">
    <source>
        <dbReference type="ARBA" id="ARBA00012438"/>
    </source>
</evidence>
<evidence type="ECO:0000256" key="2">
    <source>
        <dbReference type="ARBA" id="ARBA00004141"/>
    </source>
</evidence>
<comment type="catalytic activity">
    <reaction evidence="1">
        <text>ATP + protein L-histidine = ADP + protein N-phospho-L-histidine.</text>
        <dbReference type="EC" id="2.7.13.3"/>
    </reaction>
</comment>
<dbReference type="SUPFAM" id="SSF55874">
    <property type="entry name" value="ATPase domain of HSP90 chaperone/DNA topoisomerase II/histidine kinase"/>
    <property type="match status" value="1"/>
</dbReference>
<dbReference type="PANTHER" id="PTHR45436">
    <property type="entry name" value="SENSOR HISTIDINE KINASE YKOH"/>
    <property type="match status" value="1"/>
</dbReference>
<organism evidence="14 15">
    <name type="scientific">Candidatus Electronema aureum</name>
    <dbReference type="NCBI Taxonomy" id="2005002"/>
    <lineage>
        <taxon>Bacteria</taxon>
        <taxon>Pseudomonadati</taxon>
        <taxon>Thermodesulfobacteriota</taxon>
        <taxon>Desulfobulbia</taxon>
        <taxon>Desulfobulbales</taxon>
        <taxon>Desulfobulbaceae</taxon>
        <taxon>Candidatus Electronema</taxon>
    </lineage>
</organism>
<dbReference type="InterPro" id="IPR005467">
    <property type="entry name" value="His_kinase_dom"/>
</dbReference>
<feature type="transmembrane region" description="Helical" evidence="11">
    <location>
        <begin position="9"/>
        <end position="28"/>
    </location>
</feature>
<accession>A0A521FZ78</accession>
<keyword evidence="15" id="KW-1185">Reference proteome</keyword>
<dbReference type="AlphaFoldDB" id="A0A521FZ78"/>
<keyword evidence="9" id="KW-0902">Two-component regulatory system</keyword>
<dbReference type="FunFam" id="3.30.565.10:FF:000006">
    <property type="entry name" value="Sensor histidine kinase WalK"/>
    <property type="match status" value="1"/>
</dbReference>
<dbReference type="InterPro" id="IPR036097">
    <property type="entry name" value="HisK_dim/P_sf"/>
</dbReference>
<dbReference type="PROSITE" id="PS50109">
    <property type="entry name" value="HIS_KIN"/>
    <property type="match status" value="1"/>
</dbReference>
<sequence length="469" mass="51902">MVRSIKGRLLLWIFISMTALFAALGYALHFKLHYVVEDSVDKMLHASLQFVKGLVHSHDGKNIECESNEFMQGDYITPDSGHYYQVFLNGELLAAADSLFDKNFNLTPGKAESYNAKAQEWLYHSIGPNDEPLRVIQHDFVYMDTPVRVIVAENISESLLLIHQLINYFLLIVPVMIVLIGMISLVIAEVSLRPVQHFSAALEKISHKNLEERIPVNKQARELRRLAEKFNSLLERLHRAFEAEKNLLGDAAHELKTPLAVIKAECDIALQRERTAEQHAASLKNVREVTNGMLGQINGLLTLTRLDSGLLDASAFEPISLTDCVEDAALLAKSLATKKNVAISSSLNGELSVLGDQDSLTEAVLNLVENAIKYNHPGGFVAVELNRRDNKAEIKVSDTGIGISEQDQERIFDRFYRSDAARSSQDGSGLGLSIVQAIVQAHHGEIAVEAQSTGGSRFTITLPLVTKTV</sequence>